<organism evidence="3 4">
    <name type="scientific">Dentiscutata erythropus</name>
    <dbReference type="NCBI Taxonomy" id="1348616"/>
    <lineage>
        <taxon>Eukaryota</taxon>
        <taxon>Fungi</taxon>
        <taxon>Fungi incertae sedis</taxon>
        <taxon>Mucoromycota</taxon>
        <taxon>Glomeromycotina</taxon>
        <taxon>Glomeromycetes</taxon>
        <taxon>Diversisporales</taxon>
        <taxon>Gigasporaceae</taxon>
        <taxon>Dentiscutata</taxon>
    </lineage>
</organism>
<protein>
    <submittedName>
        <fullName evidence="3">2196_t:CDS:1</fullName>
    </submittedName>
</protein>
<evidence type="ECO:0000313" key="4">
    <source>
        <dbReference type="Proteomes" id="UP000789405"/>
    </source>
</evidence>
<proteinExistence type="predicted"/>
<dbReference type="InterPro" id="IPR050618">
    <property type="entry name" value="Ubq-SigPath_Reg"/>
</dbReference>
<dbReference type="PROSITE" id="PS50188">
    <property type="entry name" value="B302_SPRY"/>
    <property type="match status" value="1"/>
</dbReference>
<dbReference type="InterPro" id="IPR001870">
    <property type="entry name" value="B30.2/SPRY"/>
</dbReference>
<dbReference type="EMBL" id="CAJVPY010002591">
    <property type="protein sequence ID" value="CAG8565766.1"/>
    <property type="molecule type" value="Genomic_DNA"/>
</dbReference>
<dbReference type="OrthoDB" id="258495at2759"/>
<dbReference type="Gene3D" id="2.60.120.920">
    <property type="match status" value="1"/>
</dbReference>
<reference evidence="3" key="1">
    <citation type="submission" date="2021-06" db="EMBL/GenBank/DDBJ databases">
        <authorList>
            <person name="Kallberg Y."/>
            <person name="Tangrot J."/>
            <person name="Rosling A."/>
        </authorList>
    </citation>
    <scope>NUCLEOTIDE SEQUENCE</scope>
    <source>
        <strain evidence="3">MA453B</strain>
    </source>
</reference>
<evidence type="ECO:0000313" key="3">
    <source>
        <dbReference type="EMBL" id="CAG8565766.1"/>
    </source>
</evidence>
<keyword evidence="4" id="KW-1185">Reference proteome</keyword>
<dbReference type="Proteomes" id="UP000789405">
    <property type="component" value="Unassembled WGS sequence"/>
</dbReference>
<dbReference type="SMART" id="SM00449">
    <property type="entry name" value="SPRY"/>
    <property type="match status" value="1"/>
</dbReference>
<gene>
    <name evidence="3" type="ORF">DERYTH_LOCUS5958</name>
</gene>
<dbReference type="SUPFAM" id="SSF49899">
    <property type="entry name" value="Concanavalin A-like lectins/glucanases"/>
    <property type="match status" value="1"/>
</dbReference>
<accession>A0A9N9BEN3</accession>
<dbReference type="PANTHER" id="PTHR12864">
    <property type="entry name" value="RAN BINDING PROTEIN 9-RELATED"/>
    <property type="match status" value="1"/>
</dbReference>
<evidence type="ECO:0000256" key="1">
    <source>
        <dbReference type="SAM" id="MobiDB-lite"/>
    </source>
</evidence>
<dbReference type="InterPro" id="IPR013320">
    <property type="entry name" value="ConA-like_dom_sf"/>
</dbReference>
<sequence length="304" mass="34427">MKLRKPIDLESTMPTSHNVLPRTEIQNPPPAYASITPEIPYLHGLTHVASYKAYKAALQFTRKNLPQEVLPRQEDIEHILSSGPKVWEMIIPEERATSNNDRRDKTSETKLMISDNQSEQNYHKSSSLNDKTADTWFYYFEVTILSNPNLKDTTIAVGLATKPYPNFRLPGWNDYSVGYHSDDGNKFHNNGFGGRRYAEVWGKVGDTTGCGYYPDTGVVFFTKNGKFLGNAFTGLKHIWFPTVGADGECKVEVNFGDGERNFQYKKARETSVAGPISMYSNTQLRSNDELSEKQSLQVINHKEN</sequence>
<name>A0A9N9BEN3_9GLOM</name>
<dbReference type="InterPro" id="IPR003877">
    <property type="entry name" value="SPRY_dom"/>
</dbReference>
<evidence type="ECO:0000259" key="2">
    <source>
        <dbReference type="PROSITE" id="PS50188"/>
    </source>
</evidence>
<dbReference type="Pfam" id="PF00622">
    <property type="entry name" value="SPRY"/>
    <property type="match status" value="1"/>
</dbReference>
<dbReference type="AlphaFoldDB" id="A0A9N9BEN3"/>
<feature type="domain" description="B30.2/SPRY" evidence="2">
    <location>
        <begin position="65"/>
        <end position="260"/>
    </location>
</feature>
<dbReference type="InterPro" id="IPR043136">
    <property type="entry name" value="B30.2/SPRY_sf"/>
</dbReference>
<feature type="region of interest" description="Disordered" evidence="1">
    <location>
        <begin position="1"/>
        <end position="25"/>
    </location>
</feature>
<comment type="caution">
    <text evidence="3">The sequence shown here is derived from an EMBL/GenBank/DDBJ whole genome shotgun (WGS) entry which is preliminary data.</text>
</comment>